<sequence length="267" mass="30521">MSGSAIPLDEEGLVNMVEQYPQLWDQKCKEYKDRIAKENAWQSIAVILEARVKECQELWEYLRTKFIRERNKRNKIKTGSASQTNTWTLYDRMGFLAKGIQTRRTKSNILFQKTDHESSPWSEMVVDDEGILSSVPTENDSEVDEDILNESGQEGTSESDCVSLPKTTTQLPCTPKVTNEAIGNLRVEKNIKRKGNNEVSIDKLVNTCTSLGRNIEQILTNNDTDQEDYHFAMALIQELKKIPNNSEKIKLKASFFMQIADVVDKYS</sequence>
<dbReference type="AlphaFoldDB" id="A0A6P7FAQ4"/>
<proteinExistence type="predicted"/>
<dbReference type="InParanoid" id="A0A6P7FAQ4"/>
<feature type="domain" description="MADF" evidence="1">
    <location>
        <begin position="12"/>
        <end position="101"/>
    </location>
</feature>
<reference evidence="2" key="1">
    <citation type="submission" date="2025-08" db="UniProtKB">
        <authorList>
            <consortium name="RefSeq"/>
        </authorList>
    </citation>
    <scope>IDENTIFICATION</scope>
    <source>
        <tissue evidence="2">Whole insect</tissue>
    </source>
</reference>
<dbReference type="GO" id="GO:0005634">
    <property type="term" value="C:nucleus"/>
    <property type="evidence" value="ECO:0007669"/>
    <property type="project" value="TreeGrafter"/>
</dbReference>
<dbReference type="Pfam" id="PF10545">
    <property type="entry name" value="MADF_DNA_bdg"/>
    <property type="match status" value="1"/>
</dbReference>
<organism evidence="2">
    <name type="scientific">Diabrotica virgifera virgifera</name>
    <name type="common">western corn rootworm</name>
    <dbReference type="NCBI Taxonomy" id="50390"/>
    <lineage>
        <taxon>Eukaryota</taxon>
        <taxon>Metazoa</taxon>
        <taxon>Ecdysozoa</taxon>
        <taxon>Arthropoda</taxon>
        <taxon>Hexapoda</taxon>
        <taxon>Insecta</taxon>
        <taxon>Pterygota</taxon>
        <taxon>Neoptera</taxon>
        <taxon>Endopterygota</taxon>
        <taxon>Coleoptera</taxon>
        <taxon>Polyphaga</taxon>
        <taxon>Cucujiformia</taxon>
        <taxon>Chrysomeloidea</taxon>
        <taxon>Chrysomelidae</taxon>
        <taxon>Galerucinae</taxon>
        <taxon>Diabroticina</taxon>
        <taxon>Diabroticites</taxon>
        <taxon>Diabrotica</taxon>
    </lineage>
</organism>
<dbReference type="SMART" id="SM00595">
    <property type="entry name" value="MADF"/>
    <property type="match status" value="1"/>
</dbReference>
<dbReference type="GO" id="GO:0005667">
    <property type="term" value="C:transcription regulator complex"/>
    <property type="evidence" value="ECO:0007669"/>
    <property type="project" value="TreeGrafter"/>
</dbReference>
<accession>A0A6P7FAQ4</accession>
<evidence type="ECO:0000313" key="2">
    <source>
        <dbReference type="RefSeq" id="XP_028132959.1"/>
    </source>
</evidence>
<dbReference type="PANTHER" id="PTHR12243">
    <property type="entry name" value="MADF DOMAIN TRANSCRIPTION FACTOR"/>
    <property type="match status" value="1"/>
</dbReference>
<dbReference type="PROSITE" id="PS51029">
    <property type="entry name" value="MADF"/>
    <property type="match status" value="1"/>
</dbReference>
<name>A0A6P7FAQ4_DIAVI</name>
<dbReference type="RefSeq" id="XP_028132959.1">
    <property type="nucleotide sequence ID" value="XM_028277158.1"/>
</dbReference>
<evidence type="ECO:0000259" key="1">
    <source>
        <dbReference type="PROSITE" id="PS51029"/>
    </source>
</evidence>
<gene>
    <name evidence="2" type="primary">LOC114328328</name>
</gene>
<dbReference type="PANTHER" id="PTHR12243:SF60">
    <property type="entry name" value="SI:CH211-15D5.12-RELATED"/>
    <property type="match status" value="1"/>
</dbReference>
<dbReference type="GO" id="GO:0006357">
    <property type="term" value="P:regulation of transcription by RNA polymerase II"/>
    <property type="evidence" value="ECO:0007669"/>
    <property type="project" value="TreeGrafter"/>
</dbReference>
<dbReference type="InterPro" id="IPR006578">
    <property type="entry name" value="MADF-dom"/>
</dbReference>
<protein>
    <submittedName>
        <fullName evidence="2">Uncharacterized protein LOC114328328</fullName>
    </submittedName>
</protein>
<dbReference type="InterPro" id="IPR039353">
    <property type="entry name" value="TF_Adf1"/>
</dbReference>